<dbReference type="GeneID" id="25914466"/>
<dbReference type="PANTHER" id="PTHR43792">
    <property type="entry name" value="GNAT FAMILY, PUTATIVE (AFU_ORTHOLOGUE AFUA_3G00765)-RELATED-RELATED"/>
    <property type="match status" value="1"/>
</dbReference>
<dbReference type="eggNOG" id="ENOG502S8ZK">
    <property type="taxonomic scope" value="Eukaryota"/>
</dbReference>
<dbReference type="Proteomes" id="UP000054560">
    <property type="component" value="Unassembled WGS sequence"/>
</dbReference>
<dbReference type="InterPro" id="IPR016181">
    <property type="entry name" value="Acyl_CoA_acyltransferase"/>
</dbReference>
<dbReference type="PROSITE" id="PS51186">
    <property type="entry name" value="GNAT"/>
    <property type="match status" value="1"/>
</dbReference>
<reference evidence="2 3" key="1">
    <citation type="submission" date="2011-02" db="EMBL/GenBank/DDBJ databases">
        <title>The Genome Sequence of Sphaeroforma arctica JP610.</title>
        <authorList>
            <consortium name="The Broad Institute Genome Sequencing Platform"/>
            <person name="Russ C."/>
            <person name="Cuomo C."/>
            <person name="Young S.K."/>
            <person name="Zeng Q."/>
            <person name="Gargeya S."/>
            <person name="Alvarado L."/>
            <person name="Berlin A."/>
            <person name="Chapman S.B."/>
            <person name="Chen Z."/>
            <person name="Freedman E."/>
            <person name="Gellesch M."/>
            <person name="Goldberg J."/>
            <person name="Griggs A."/>
            <person name="Gujja S."/>
            <person name="Heilman E."/>
            <person name="Heiman D."/>
            <person name="Howarth C."/>
            <person name="Mehta T."/>
            <person name="Neiman D."/>
            <person name="Pearson M."/>
            <person name="Roberts A."/>
            <person name="Saif S."/>
            <person name="Shea T."/>
            <person name="Shenoy N."/>
            <person name="Sisk P."/>
            <person name="Stolte C."/>
            <person name="Sykes S."/>
            <person name="White J."/>
            <person name="Yandava C."/>
            <person name="Burger G."/>
            <person name="Gray M.W."/>
            <person name="Holland P.W.H."/>
            <person name="King N."/>
            <person name="Lang F.B.F."/>
            <person name="Roger A.J."/>
            <person name="Ruiz-Trillo I."/>
            <person name="Haas B."/>
            <person name="Nusbaum C."/>
            <person name="Birren B."/>
        </authorList>
    </citation>
    <scope>NUCLEOTIDE SEQUENCE [LARGE SCALE GENOMIC DNA]</scope>
    <source>
        <strain evidence="2 3">JP610</strain>
    </source>
</reference>
<sequence>MVLRRMHPADVNPFLSYRSDAVVAQYQGWDLMTTQQATAFISTMQAMHTLQPDGWLQISVALADTDELLGDIGLHLLPCQPVLHLLPSQSGLHPLPSSSASVEVGFSFAQESQGKGYASEALRGLIRSLSSRHSIDRIEATTDTRNTRCIQLLKKLGFSLVRTHEAVMFKGELCTEETYEKHVVP</sequence>
<dbReference type="OrthoDB" id="630895at2759"/>
<protein>
    <recommendedName>
        <fullName evidence="1">N-acetyltransferase domain-containing protein</fullName>
    </recommendedName>
</protein>
<dbReference type="AlphaFoldDB" id="A0A0L0F9U2"/>
<dbReference type="InterPro" id="IPR051531">
    <property type="entry name" value="N-acetyltransferase"/>
</dbReference>
<name>A0A0L0F9U2_9EUKA</name>
<dbReference type="PANTHER" id="PTHR43792:SF1">
    <property type="entry name" value="N-ACETYLTRANSFERASE DOMAIN-CONTAINING PROTEIN"/>
    <property type="match status" value="1"/>
</dbReference>
<proteinExistence type="predicted"/>
<dbReference type="EMBL" id="KQ245563">
    <property type="protein sequence ID" value="KNC73480.1"/>
    <property type="molecule type" value="Genomic_DNA"/>
</dbReference>
<dbReference type="GO" id="GO:0016747">
    <property type="term" value="F:acyltransferase activity, transferring groups other than amino-acyl groups"/>
    <property type="evidence" value="ECO:0007669"/>
    <property type="project" value="InterPro"/>
</dbReference>
<dbReference type="RefSeq" id="XP_014147382.1">
    <property type="nucleotide sequence ID" value="XM_014291907.1"/>
</dbReference>
<evidence type="ECO:0000259" key="1">
    <source>
        <dbReference type="PROSITE" id="PS51186"/>
    </source>
</evidence>
<accession>A0A0L0F9U2</accession>
<dbReference type="SUPFAM" id="SSF55729">
    <property type="entry name" value="Acyl-CoA N-acyltransferases (Nat)"/>
    <property type="match status" value="1"/>
</dbReference>
<feature type="domain" description="N-acetyltransferase" evidence="1">
    <location>
        <begin position="1"/>
        <end position="185"/>
    </location>
</feature>
<dbReference type="InterPro" id="IPR000182">
    <property type="entry name" value="GNAT_dom"/>
</dbReference>
<dbReference type="Gene3D" id="3.40.630.30">
    <property type="match status" value="1"/>
</dbReference>
<keyword evidence="3" id="KW-1185">Reference proteome</keyword>
<evidence type="ECO:0000313" key="2">
    <source>
        <dbReference type="EMBL" id="KNC73480.1"/>
    </source>
</evidence>
<organism evidence="2 3">
    <name type="scientific">Sphaeroforma arctica JP610</name>
    <dbReference type="NCBI Taxonomy" id="667725"/>
    <lineage>
        <taxon>Eukaryota</taxon>
        <taxon>Ichthyosporea</taxon>
        <taxon>Ichthyophonida</taxon>
        <taxon>Sphaeroforma</taxon>
    </lineage>
</organism>
<dbReference type="Pfam" id="PF13302">
    <property type="entry name" value="Acetyltransf_3"/>
    <property type="match status" value="1"/>
</dbReference>
<gene>
    <name evidence="2" type="ORF">SARC_13962</name>
</gene>
<evidence type="ECO:0000313" key="3">
    <source>
        <dbReference type="Proteomes" id="UP000054560"/>
    </source>
</evidence>